<reference evidence="4 5" key="1">
    <citation type="submission" date="2024-04" db="EMBL/GenBank/DDBJ databases">
        <authorList>
            <person name="Fracassetti M."/>
        </authorList>
    </citation>
    <scope>NUCLEOTIDE SEQUENCE [LARGE SCALE GENOMIC DNA]</scope>
</reference>
<dbReference type="SUPFAM" id="SSF48452">
    <property type="entry name" value="TPR-like"/>
    <property type="match status" value="1"/>
</dbReference>
<dbReference type="PROSITE" id="PS51375">
    <property type="entry name" value="PPR"/>
    <property type="match status" value="7"/>
</dbReference>
<dbReference type="AlphaFoldDB" id="A0AAV2ELC2"/>
<evidence type="ECO:0000313" key="5">
    <source>
        <dbReference type="Proteomes" id="UP001497516"/>
    </source>
</evidence>
<gene>
    <name evidence="4" type="ORF">LTRI10_LOCUS27374</name>
</gene>
<feature type="repeat" description="PPR" evidence="3">
    <location>
        <begin position="377"/>
        <end position="411"/>
    </location>
</feature>
<dbReference type="Proteomes" id="UP001497516">
    <property type="component" value="Chromosome 5"/>
</dbReference>
<dbReference type="NCBIfam" id="TIGR00756">
    <property type="entry name" value="PPR"/>
    <property type="match status" value="7"/>
</dbReference>
<feature type="repeat" description="PPR" evidence="3">
    <location>
        <begin position="200"/>
        <end position="234"/>
    </location>
</feature>
<evidence type="ECO:0008006" key="6">
    <source>
        <dbReference type="Google" id="ProtNLM"/>
    </source>
</evidence>
<dbReference type="Pfam" id="PF13041">
    <property type="entry name" value="PPR_2"/>
    <property type="match status" value="2"/>
</dbReference>
<dbReference type="Pfam" id="PF01535">
    <property type="entry name" value="PPR"/>
    <property type="match status" value="2"/>
</dbReference>
<sequence>MNLLPRVLSRKLCSRCSSYSTSSFSWISPLQDADSVKDPPPKTHSSLLERRRRSSSKFISHDSAVTLIQAERDPQLALELFNRVGEQDGFNHNHATYSTMLHKLARSRKFDAVDAVLHQMTYETCEFHETVFLDLMSHFSKSMMHDRVVEMFYAIQKITRAKPSLKAVSTCLNLLIESQQVGLARSFLVNVKKHLDLRPNTCIFNILVKHHCRVGDLESAREVMKEMKRSELSYPNLVTYSTLMDGLCRHGRLKEATDMFEEMVSEHQIVPDALTYNVLINGFVQSGKVDRARKIIEFMKSNGCTPNLFNYSTLMNGFCKEGKVTEAKDAFQEMKTVGLRPDTVGYTTLINCLCRSGRPDEALVLLQEMKETQCRPDVVTYNVLLRGFCEEGRFGDALGMLKQAACEGVYLNKGSYRIVLNCLLKRGELEKAAVLLGVMLDKGYLPHYATSNELLAKLCEEDRAYDAEMALLRLAEAGFKPGAESWGCLVELVCRERKLLAAFELLDSLAEG</sequence>
<feature type="repeat" description="PPR" evidence="3">
    <location>
        <begin position="412"/>
        <end position="446"/>
    </location>
</feature>
<protein>
    <recommendedName>
        <fullName evidence="6">Pentatricopeptide repeat-containing protein</fullName>
    </recommendedName>
</protein>
<evidence type="ECO:0000256" key="1">
    <source>
        <dbReference type="ARBA" id="ARBA00007626"/>
    </source>
</evidence>
<evidence type="ECO:0000256" key="3">
    <source>
        <dbReference type="PROSITE-ProRule" id="PRU00708"/>
    </source>
</evidence>
<dbReference type="InterPro" id="IPR011990">
    <property type="entry name" value="TPR-like_helical_dom_sf"/>
</dbReference>
<proteinExistence type="inferred from homology"/>
<evidence type="ECO:0000256" key="2">
    <source>
        <dbReference type="ARBA" id="ARBA00022737"/>
    </source>
</evidence>
<dbReference type="EMBL" id="OZ034818">
    <property type="protein sequence ID" value="CAL1386305.1"/>
    <property type="molecule type" value="Genomic_DNA"/>
</dbReference>
<dbReference type="InterPro" id="IPR002885">
    <property type="entry name" value="PPR_rpt"/>
</dbReference>
<accession>A0AAV2ELC2</accession>
<comment type="similarity">
    <text evidence="1">Belongs to the PPR family. P subfamily.</text>
</comment>
<feature type="repeat" description="PPR" evidence="3">
    <location>
        <begin position="307"/>
        <end position="341"/>
    </location>
</feature>
<feature type="repeat" description="PPR" evidence="3">
    <location>
        <begin position="272"/>
        <end position="306"/>
    </location>
</feature>
<organism evidence="4 5">
    <name type="scientific">Linum trigynum</name>
    <dbReference type="NCBI Taxonomy" id="586398"/>
    <lineage>
        <taxon>Eukaryota</taxon>
        <taxon>Viridiplantae</taxon>
        <taxon>Streptophyta</taxon>
        <taxon>Embryophyta</taxon>
        <taxon>Tracheophyta</taxon>
        <taxon>Spermatophyta</taxon>
        <taxon>Magnoliopsida</taxon>
        <taxon>eudicotyledons</taxon>
        <taxon>Gunneridae</taxon>
        <taxon>Pentapetalae</taxon>
        <taxon>rosids</taxon>
        <taxon>fabids</taxon>
        <taxon>Malpighiales</taxon>
        <taxon>Linaceae</taxon>
        <taxon>Linum</taxon>
    </lineage>
</organism>
<feature type="repeat" description="PPR" evidence="3">
    <location>
        <begin position="236"/>
        <end position="266"/>
    </location>
</feature>
<dbReference type="Pfam" id="PF12854">
    <property type="entry name" value="PPR_1"/>
    <property type="match status" value="2"/>
</dbReference>
<feature type="repeat" description="PPR" evidence="3">
    <location>
        <begin position="342"/>
        <end position="376"/>
    </location>
</feature>
<evidence type="ECO:0000313" key="4">
    <source>
        <dbReference type="EMBL" id="CAL1386305.1"/>
    </source>
</evidence>
<dbReference type="Gene3D" id="1.25.40.10">
    <property type="entry name" value="Tetratricopeptide repeat domain"/>
    <property type="match status" value="4"/>
</dbReference>
<keyword evidence="5" id="KW-1185">Reference proteome</keyword>
<keyword evidence="2" id="KW-0677">Repeat</keyword>
<dbReference type="PANTHER" id="PTHR47447">
    <property type="entry name" value="OS03G0856100 PROTEIN"/>
    <property type="match status" value="1"/>
</dbReference>
<name>A0AAV2ELC2_9ROSI</name>
<dbReference type="PANTHER" id="PTHR47447:SF28">
    <property type="entry name" value="PENTACOTRIPEPTIDE-REPEAT REGION OF PRORP DOMAIN-CONTAINING PROTEIN"/>
    <property type="match status" value="1"/>
</dbReference>